<dbReference type="OrthoDB" id="10055769at2759"/>
<gene>
    <name evidence="1" type="ORF">ALEPTO_LOCUS5886</name>
</gene>
<evidence type="ECO:0000313" key="1">
    <source>
        <dbReference type="EMBL" id="CAG8551222.1"/>
    </source>
</evidence>
<keyword evidence="2" id="KW-1185">Reference proteome</keyword>
<dbReference type="EMBL" id="CAJVPS010001809">
    <property type="protein sequence ID" value="CAG8551222.1"/>
    <property type="molecule type" value="Genomic_DNA"/>
</dbReference>
<organism evidence="1 2">
    <name type="scientific">Ambispora leptoticha</name>
    <dbReference type="NCBI Taxonomy" id="144679"/>
    <lineage>
        <taxon>Eukaryota</taxon>
        <taxon>Fungi</taxon>
        <taxon>Fungi incertae sedis</taxon>
        <taxon>Mucoromycota</taxon>
        <taxon>Glomeromycotina</taxon>
        <taxon>Glomeromycetes</taxon>
        <taxon>Archaeosporales</taxon>
        <taxon>Ambisporaceae</taxon>
        <taxon>Ambispora</taxon>
    </lineage>
</organism>
<dbReference type="AlphaFoldDB" id="A0A9N9B0B3"/>
<evidence type="ECO:0000313" key="2">
    <source>
        <dbReference type="Proteomes" id="UP000789508"/>
    </source>
</evidence>
<sequence length="203" mass="23665">PNATMEIDNGITMLFGRELRKAKMMNSPSYYKDLRLIEDSMCQLERAFRSEYTKALAKHEEWNKNPENAGKPRPISINEELARIDQQYIQRFFETPPISEFSNELFKNASDEYSQTTIINLKASAIYTWSFKNGGPTKVCCWKLAFRALCNIKACSNQQEEMSALKTRTVYGGPRHLPEDIWKTQKLDKRWEQQPQQKVISKV</sequence>
<protein>
    <submittedName>
        <fullName evidence="1">1532_t:CDS:1</fullName>
    </submittedName>
</protein>
<dbReference type="Proteomes" id="UP000789508">
    <property type="component" value="Unassembled WGS sequence"/>
</dbReference>
<name>A0A9N9B0B3_9GLOM</name>
<comment type="caution">
    <text evidence="1">The sequence shown here is derived from an EMBL/GenBank/DDBJ whole genome shotgun (WGS) entry which is preliminary data.</text>
</comment>
<feature type="non-terminal residue" evidence="1">
    <location>
        <position position="203"/>
    </location>
</feature>
<accession>A0A9N9B0B3</accession>
<reference evidence="1" key="1">
    <citation type="submission" date="2021-06" db="EMBL/GenBank/DDBJ databases">
        <authorList>
            <person name="Kallberg Y."/>
            <person name="Tangrot J."/>
            <person name="Rosling A."/>
        </authorList>
    </citation>
    <scope>NUCLEOTIDE SEQUENCE</scope>
    <source>
        <strain evidence="1">FL130A</strain>
    </source>
</reference>
<proteinExistence type="predicted"/>